<dbReference type="InterPro" id="IPR013078">
    <property type="entry name" value="His_Pase_superF_clade-1"/>
</dbReference>
<dbReference type="InterPro" id="IPR029033">
    <property type="entry name" value="His_PPase_superfam"/>
</dbReference>
<gene>
    <name evidence="2" type="ORF">GII30_01660</name>
</gene>
<keyword evidence="1" id="KW-0378">Hydrolase</keyword>
<dbReference type="InterPro" id="IPR051021">
    <property type="entry name" value="Mito_Ser/Thr_phosphatase"/>
</dbReference>
<dbReference type="RefSeq" id="WP_005188894.1">
    <property type="nucleotide sequence ID" value="NZ_CP045804.1"/>
</dbReference>
<dbReference type="SMART" id="SM00855">
    <property type="entry name" value="PGAM"/>
    <property type="match status" value="1"/>
</dbReference>
<dbReference type="Pfam" id="PF00300">
    <property type="entry name" value="His_Phos_1"/>
    <property type="match status" value="1"/>
</dbReference>
<dbReference type="PANTHER" id="PTHR20935:SF0">
    <property type="entry name" value="SERINE_THREONINE-PROTEIN PHOSPHATASE PGAM5, MITOCHONDRIAL"/>
    <property type="match status" value="1"/>
</dbReference>
<accession>A0A857M6T5</accession>
<proteinExistence type="predicted"/>
<dbReference type="EMBL" id="CP045810">
    <property type="protein sequence ID" value="QHN38064.1"/>
    <property type="molecule type" value="Genomic_DNA"/>
</dbReference>
<dbReference type="CDD" id="cd07067">
    <property type="entry name" value="HP_PGM_like"/>
    <property type="match status" value="1"/>
</dbReference>
<dbReference type="AlphaFoldDB" id="A0A857M6T5"/>
<dbReference type="SUPFAM" id="SSF53254">
    <property type="entry name" value="Phosphoglycerate mutase-like"/>
    <property type="match status" value="1"/>
</dbReference>
<evidence type="ECO:0000256" key="1">
    <source>
        <dbReference type="ARBA" id="ARBA00022801"/>
    </source>
</evidence>
<dbReference type="Gene3D" id="3.40.50.1240">
    <property type="entry name" value="Phosphoglycerate mutase-like"/>
    <property type="match status" value="1"/>
</dbReference>
<organism evidence="2">
    <name type="scientific">Gordonia amarae</name>
    <dbReference type="NCBI Taxonomy" id="36821"/>
    <lineage>
        <taxon>Bacteria</taxon>
        <taxon>Bacillati</taxon>
        <taxon>Actinomycetota</taxon>
        <taxon>Actinomycetes</taxon>
        <taxon>Mycobacteriales</taxon>
        <taxon>Gordoniaceae</taxon>
        <taxon>Gordonia</taxon>
    </lineage>
</organism>
<name>A0A857M6T5_9ACTN</name>
<evidence type="ECO:0000313" key="2">
    <source>
        <dbReference type="EMBL" id="QHN38064.1"/>
    </source>
</evidence>
<reference evidence="2" key="1">
    <citation type="journal article" date="2021" name="Nat. Microbiol.">
        <title>Cocultivation of an ultrasmall environmental parasitic bacterium with lytic ability against bacteria associated with wastewater foams.</title>
        <authorList>
            <person name="Batinovic S."/>
            <person name="Rose J.J.A."/>
            <person name="Ratcliffe J."/>
            <person name="Seviour R.J."/>
            <person name="Petrovski S."/>
        </authorList>
    </citation>
    <scope>NUCLEOTIDE SEQUENCE</scope>
    <source>
        <strain evidence="2">CON44</strain>
    </source>
</reference>
<dbReference type="GO" id="GO:0016787">
    <property type="term" value="F:hydrolase activity"/>
    <property type="evidence" value="ECO:0007669"/>
    <property type="project" value="UniProtKB-KW"/>
</dbReference>
<protein>
    <submittedName>
        <fullName evidence="2">Histidine phosphatase family protein</fullName>
    </submittedName>
</protein>
<sequence length="230" mass="24052">MGAIYIVRHGQADPSAYGVAEAADSSAPIGSLTDTGVMQAKMSGALLSSLIPKVDAAFTGTLPRQQQTIAAVLDSFPGAPAPVVEAGWDEYEIPDFGSAATIDDFRDGAAYQRMLDARLGEWIDGSLVLPDGSTHETYADYRDRIRNAARAAHAAAGSGQNVLVASSAGTIGALIAELWQVPDARWPVLARTMVNASVTKLIAGRSGLSVVSFNEHAHLADRDGGIATFR</sequence>
<dbReference type="PANTHER" id="PTHR20935">
    <property type="entry name" value="PHOSPHOGLYCERATE MUTASE-RELATED"/>
    <property type="match status" value="1"/>
</dbReference>